<dbReference type="Proteomes" id="UP001219525">
    <property type="component" value="Unassembled WGS sequence"/>
</dbReference>
<evidence type="ECO:0000313" key="3">
    <source>
        <dbReference type="Proteomes" id="UP001219525"/>
    </source>
</evidence>
<reference evidence="2" key="1">
    <citation type="submission" date="2023-03" db="EMBL/GenBank/DDBJ databases">
        <title>Massive genome expansion in bonnet fungi (Mycena s.s.) driven by repeated elements and novel gene families across ecological guilds.</title>
        <authorList>
            <consortium name="Lawrence Berkeley National Laboratory"/>
            <person name="Harder C.B."/>
            <person name="Miyauchi S."/>
            <person name="Viragh M."/>
            <person name="Kuo A."/>
            <person name="Thoen E."/>
            <person name="Andreopoulos B."/>
            <person name="Lu D."/>
            <person name="Skrede I."/>
            <person name="Drula E."/>
            <person name="Henrissat B."/>
            <person name="Morin E."/>
            <person name="Kohler A."/>
            <person name="Barry K."/>
            <person name="LaButti K."/>
            <person name="Morin E."/>
            <person name="Salamov A."/>
            <person name="Lipzen A."/>
            <person name="Mereny Z."/>
            <person name="Hegedus B."/>
            <person name="Baldrian P."/>
            <person name="Stursova M."/>
            <person name="Weitz H."/>
            <person name="Taylor A."/>
            <person name="Grigoriev I.V."/>
            <person name="Nagy L.G."/>
            <person name="Martin F."/>
            <person name="Kauserud H."/>
        </authorList>
    </citation>
    <scope>NUCLEOTIDE SEQUENCE</scope>
    <source>
        <strain evidence="2">9144</strain>
    </source>
</reference>
<proteinExistence type="predicted"/>
<comment type="caution">
    <text evidence="2">The sequence shown here is derived from an EMBL/GenBank/DDBJ whole genome shotgun (WGS) entry which is preliminary data.</text>
</comment>
<keyword evidence="3" id="KW-1185">Reference proteome</keyword>
<feature type="signal peptide" evidence="1">
    <location>
        <begin position="1"/>
        <end position="20"/>
    </location>
</feature>
<organism evidence="2 3">
    <name type="scientific">Mycena pura</name>
    <dbReference type="NCBI Taxonomy" id="153505"/>
    <lineage>
        <taxon>Eukaryota</taxon>
        <taxon>Fungi</taxon>
        <taxon>Dikarya</taxon>
        <taxon>Basidiomycota</taxon>
        <taxon>Agaricomycotina</taxon>
        <taxon>Agaricomycetes</taxon>
        <taxon>Agaricomycetidae</taxon>
        <taxon>Agaricales</taxon>
        <taxon>Marasmiineae</taxon>
        <taxon>Mycenaceae</taxon>
        <taxon>Mycena</taxon>
    </lineage>
</organism>
<evidence type="ECO:0008006" key="4">
    <source>
        <dbReference type="Google" id="ProtNLM"/>
    </source>
</evidence>
<keyword evidence="1" id="KW-0732">Signal</keyword>
<sequence length="147" mass="15661">MLSNRFIVLVVASIATLAIATPTAPEPDVPGDVVVACQDINLTGVCATVAFVENICVQLPSSQVNQMSSVQVPADWACTFYDLRGSISCDAQTSPNTLLLAPGSSDLRLQNFNDVADSFICNQLCVVVIIIKIVVIVIVEPQYTVSF</sequence>
<protein>
    <recommendedName>
        <fullName evidence="4">Hydrophobin</fullName>
    </recommendedName>
</protein>
<dbReference type="AlphaFoldDB" id="A0AAD6VSQ5"/>
<gene>
    <name evidence="2" type="ORF">GGX14DRAFT_562557</name>
</gene>
<evidence type="ECO:0000313" key="2">
    <source>
        <dbReference type="EMBL" id="KAJ7215339.1"/>
    </source>
</evidence>
<name>A0AAD6VSQ5_9AGAR</name>
<feature type="chain" id="PRO_5042057669" description="Hydrophobin" evidence="1">
    <location>
        <begin position="21"/>
        <end position="147"/>
    </location>
</feature>
<accession>A0AAD6VSQ5</accession>
<evidence type="ECO:0000256" key="1">
    <source>
        <dbReference type="SAM" id="SignalP"/>
    </source>
</evidence>
<dbReference type="EMBL" id="JARJCW010000017">
    <property type="protein sequence ID" value="KAJ7215339.1"/>
    <property type="molecule type" value="Genomic_DNA"/>
</dbReference>